<gene>
    <name evidence="3" type="ORF">E6K80_08180</name>
</gene>
<dbReference type="SUPFAM" id="SSF51735">
    <property type="entry name" value="NAD(P)-binding Rossmann-fold domains"/>
    <property type="match status" value="1"/>
</dbReference>
<sequence length="309" mass="34688">MSRFDLPAGVHFRPSGVALGHRGQSLPFSRRRTIVARTDCVLVTGSAGMMGAQLLEYFAARLPREALIGSYFEPTIPIEDIMPFCTPVVLDVTNGPAVLALIGRHRPTHIFHLAAQSLLTTSWEKPNETISINMSGTVNVFESVRSVKRQDAGYDPVVVVACSSAEYGASLTPQNLPVREDAPLLPLHPYGISKVGQDLLAFQYFRNFQLRCIRARIFATTGPRTGSRKGTASWRSRDTSRNHRRPRRRERAGAALRPRSLWRGLQHQRRSDLSDPRPHSADRKGRRSTSPHRGRSSPFQTQRRAHRLW</sequence>
<feature type="domain" description="NAD(P)-binding" evidence="2">
    <location>
        <begin position="42"/>
        <end position="228"/>
    </location>
</feature>
<dbReference type="InterPro" id="IPR016040">
    <property type="entry name" value="NAD(P)-bd_dom"/>
</dbReference>
<evidence type="ECO:0000259" key="2">
    <source>
        <dbReference type="Pfam" id="PF16363"/>
    </source>
</evidence>
<name>A0A538U3Q6_UNCEI</name>
<evidence type="ECO:0000313" key="4">
    <source>
        <dbReference type="Proteomes" id="UP000319836"/>
    </source>
</evidence>
<dbReference type="Pfam" id="PF16363">
    <property type="entry name" value="GDP_Man_Dehyd"/>
    <property type="match status" value="1"/>
</dbReference>
<dbReference type="PANTHER" id="PTHR43000">
    <property type="entry name" value="DTDP-D-GLUCOSE 4,6-DEHYDRATASE-RELATED"/>
    <property type="match status" value="1"/>
</dbReference>
<dbReference type="AlphaFoldDB" id="A0A538U3Q6"/>
<dbReference type="EMBL" id="VBPA01000196">
    <property type="protein sequence ID" value="TMQ70536.1"/>
    <property type="molecule type" value="Genomic_DNA"/>
</dbReference>
<proteinExistence type="predicted"/>
<evidence type="ECO:0000256" key="1">
    <source>
        <dbReference type="SAM" id="MobiDB-lite"/>
    </source>
</evidence>
<feature type="compositionally biased region" description="Basic and acidic residues" evidence="1">
    <location>
        <begin position="269"/>
        <end position="283"/>
    </location>
</feature>
<dbReference type="Gene3D" id="3.40.50.720">
    <property type="entry name" value="NAD(P)-binding Rossmann-like Domain"/>
    <property type="match status" value="1"/>
</dbReference>
<dbReference type="InterPro" id="IPR036291">
    <property type="entry name" value="NAD(P)-bd_dom_sf"/>
</dbReference>
<accession>A0A538U3Q6</accession>
<feature type="compositionally biased region" description="Polar residues" evidence="1">
    <location>
        <begin position="222"/>
        <end position="234"/>
    </location>
</feature>
<organism evidence="3 4">
    <name type="scientific">Eiseniibacteriota bacterium</name>
    <dbReference type="NCBI Taxonomy" id="2212470"/>
    <lineage>
        <taxon>Bacteria</taxon>
        <taxon>Candidatus Eiseniibacteriota</taxon>
    </lineage>
</organism>
<reference evidence="3 4" key="1">
    <citation type="journal article" date="2019" name="Nat. Microbiol.">
        <title>Mediterranean grassland soil C-N compound turnover is dependent on rainfall and depth, and is mediated by genomically divergent microorganisms.</title>
        <authorList>
            <person name="Diamond S."/>
            <person name="Andeer P.F."/>
            <person name="Li Z."/>
            <person name="Crits-Christoph A."/>
            <person name="Burstein D."/>
            <person name="Anantharaman K."/>
            <person name="Lane K.R."/>
            <person name="Thomas B.C."/>
            <person name="Pan C."/>
            <person name="Northen T.R."/>
            <person name="Banfield J.F."/>
        </authorList>
    </citation>
    <scope>NUCLEOTIDE SEQUENCE [LARGE SCALE GENOMIC DNA]</scope>
    <source>
        <strain evidence="3">WS_10</strain>
    </source>
</reference>
<evidence type="ECO:0000313" key="3">
    <source>
        <dbReference type="EMBL" id="TMQ70536.1"/>
    </source>
</evidence>
<dbReference type="Proteomes" id="UP000319836">
    <property type="component" value="Unassembled WGS sequence"/>
</dbReference>
<feature type="region of interest" description="Disordered" evidence="1">
    <location>
        <begin position="222"/>
        <end position="309"/>
    </location>
</feature>
<feature type="compositionally biased region" description="Basic residues" evidence="1">
    <location>
        <begin position="284"/>
        <end position="295"/>
    </location>
</feature>
<protein>
    <submittedName>
        <fullName evidence="3">NAD-dependent epimerase/dehydratase family protein</fullName>
    </submittedName>
</protein>
<comment type="caution">
    <text evidence="3">The sequence shown here is derived from an EMBL/GenBank/DDBJ whole genome shotgun (WGS) entry which is preliminary data.</text>
</comment>